<feature type="transmembrane region" description="Helical" evidence="1">
    <location>
        <begin position="37"/>
        <end position="58"/>
    </location>
</feature>
<protein>
    <submittedName>
        <fullName evidence="2">Endoplasmic reticulum metallopeptidase 1</fullName>
    </submittedName>
</protein>
<dbReference type="STRING" id="93759.A0A1R3IFE9"/>
<dbReference type="AlphaFoldDB" id="A0A1R3IFE9"/>
<dbReference type="OrthoDB" id="76293at2759"/>
<keyword evidence="1" id="KW-1133">Transmembrane helix</keyword>
<evidence type="ECO:0000256" key="1">
    <source>
        <dbReference type="SAM" id="Phobius"/>
    </source>
</evidence>
<gene>
    <name evidence="2" type="ORF">COLO4_23653</name>
</gene>
<organism evidence="2 3">
    <name type="scientific">Corchorus olitorius</name>
    <dbReference type="NCBI Taxonomy" id="93759"/>
    <lineage>
        <taxon>Eukaryota</taxon>
        <taxon>Viridiplantae</taxon>
        <taxon>Streptophyta</taxon>
        <taxon>Embryophyta</taxon>
        <taxon>Tracheophyta</taxon>
        <taxon>Spermatophyta</taxon>
        <taxon>Magnoliopsida</taxon>
        <taxon>eudicotyledons</taxon>
        <taxon>Gunneridae</taxon>
        <taxon>Pentapetalae</taxon>
        <taxon>rosids</taxon>
        <taxon>malvids</taxon>
        <taxon>Malvales</taxon>
        <taxon>Malvaceae</taxon>
        <taxon>Grewioideae</taxon>
        <taxon>Apeibeae</taxon>
        <taxon>Corchorus</taxon>
    </lineage>
</organism>
<accession>A0A1R3IFE9</accession>
<evidence type="ECO:0000313" key="2">
    <source>
        <dbReference type="EMBL" id="OMO81312.1"/>
    </source>
</evidence>
<dbReference type="Proteomes" id="UP000187203">
    <property type="component" value="Unassembled WGS sequence"/>
</dbReference>
<dbReference type="EMBL" id="AWUE01018317">
    <property type="protein sequence ID" value="OMO81312.1"/>
    <property type="molecule type" value="Genomic_DNA"/>
</dbReference>
<keyword evidence="1" id="KW-0812">Transmembrane</keyword>
<proteinExistence type="predicted"/>
<keyword evidence="1" id="KW-0472">Membrane</keyword>
<keyword evidence="3" id="KW-1185">Reference proteome</keyword>
<feature type="transmembrane region" description="Helical" evidence="1">
    <location>
        <begin position="70"/>
        <end position="90"/>
    </location>
</feature>
<reference evidence="3" key="1">
    <citation type="submission" date="2013-09" db="EMBL/GenBank/DDBJ databases">
        <title>Corchorus olitorius genome sequencing.</title>
        <authorList>
            <person name="Alam M."/>
            <person name="Haque M.S."/>
            <person name="Islam M.S."/>
            <person name="Emdad E.M."/>
            <person name="Islam M.M."/>
            <person name="Ahmed B."/>
            <person name="Halim A."/>
            <person name="Hossen Q.M.M."/>
            <person name="Hossain M.Z."/>
            <person name="Ahmed R."/>
            <person name="Khan M.M."/>
            <person name="Islam R."/>
            <person name="Rashid M.M."/>
            <person name="Khan S.A."/>
            <person name="Rahman M.S."/>
            <person name="Alam M."/>
            <person name="Yahiya A.S."/>
            <person name="Khan M.S."/>
            <person name="Azam M.S."/>
            <person name="Haque T."/>
            <person name="Lashkar M.Z.H."/>
            <person name="Akhand A.I."/>
            <person name="Morshed G."/>
            <person name="Roy S."/>
            <person name="Uddin K.S."/>
            <person name="Rabeya T."/>
            <person name="Hossain A.S."/>
            <person name="Chowdhury A."/>
            <person name="Snigdha A.R."/>
            <person name="Mortoza M.S."/>
            <person name="Matin S.A."/>
            <person name="Hoque S.M.E."/>
            <person name="Islam M.K."/>
            <person name="Roy D.K."/>
            <person name="Haider R."/>
            <person name="Moosa M.M."/>
            <person name="Elias S.M."/>
            <person name="Hasan A.M."/>
            <person name="Jahan S."/>
            <person name="Shafiuddin M."/>
            <person name="Mahmood N."/>
            <person name="Shommy N.S."/>
        </authorList>
    </citation>
    <scope>NUCLEOTIDE SEQUENCE [LARGE SCALE GENOMIC DNA]</scope>
    <source>
        <strain evidence="3">cv. O-4</strain>
    </source>
</reference>
<comment type="caution">
    <text evidence="2">The sequence shown here is derived from an EMBL/GenBank/DDBJ whole genome shotgun (WGS) entry which is preliminary data.</text>
</comment>
<name>A0A1R3IFE9_9ROSI</name>
<sequence length="326" mass="36021">MAVPILVSAGIFIRFTNSIIGLGVRFDRNPGDTPEWLASILLSIFIAVVICLTLVYLLSYVHLSGAKTSVALSTCILFVLSLAVVFSGIIPPFTEDTARAVNVVHVVDTTGKFCERPNSFVSLSSITPGKLTKEIDQIQEGFSCGRDKVVDFVTFSVKYGCLTFDGTEEGWNESDIPTLDVVSDTHSDKRITQVAIDTKRSIRWFLAINTEEIEDFSFKVDSEEIVPVDGKNSVDGWHIIQVSGGKNAPTKFDLTLFWVKNSTKQSDKTPGHEEEQRPLLKLRTDLDDVTPKVETVLEKLPPWCSLFGKSTSPHTLSFLSSLPINF</sequence>
<evidence type="ECO:0000313" key="3">
    <source>
        <dbReference type="Proteomes" id="UP000187203"/>
    </source>
</evidence>